<dbReference type="Pfam" id="PF02785">
    <property type="entry name" value="Biotin_carb_C"/>
    <property type="match status" value="1"/>
</dbReference>
<dbReference type="PROSITE" id="PS50979">
    <property type="entry name" value="BC"/>
    <property type="match status" value="1"/>
</dbReference>
<keyword evidence="3" id="KW-0436">Ligase</keyword>
<dbReference type="GO" id="GO:0005524">
    <property type="term" value="F:ATP binding"/>
    <property type="evidence" value="ECO:0007669"/>
    <property type="project" value="UniProtKB-UniRule"/>
</dbReference>
<dbReference type="Gene3D" id="3.30.470.20">
    <property type="entry name" value="ATP-grasp fold, B domain"/>
    <property type="match status" value="1"/>
</dbReference>
<dbReference type="PROSITE" id="PS00866">
    <property type="entry name" value="CPSASE_1"/>
    <property type="match status" value="1"/>
</dbReference>
<evidence type="ECO:0000313" key="12">
    <source>
        <dbReference type="EMBL" id="UYM07543.1"/>
    </source>
</evidence>
<dbReference type="SMART" id="SM00878">
    <property type="entry name" value="Biotin_carb_C"/>
    <property type="match status" value="1"/>
</dbReference>
<dbReference type="Pfam" id="PF00289">
    <property type="entry name" value="Biotin_carb_N"/>
    <property type="match status" value="1"/>
</dbReference>
<dbReference type="FunFam" id="2.40.50.100:FF:000003">
    <property type="entry name" value="Acetyl-CoA carboxylase biotin carboxyl carrier protein"/>
    <property type="match status" value="1"/>
</dbReference>
<dbReference type="InterPro" id="IPR005482">
    <property type="entry name" value="Biotin_COase_C"/>
</dbReference>
<dbReference type="InterPro" id="IPR011761">
    <property type="entry name" value="ATP-grasp"/>
</dbReference>
<feature type="domain" description="Biotin carboxylation" evidence="11">
    <location>
        <begin position="5"/>
        <end position="442"/>
    </location>
</feature>
<dbReference type="GO" id="GO:0046872">
    <property type="term" value="F:metal ion binding"/>
    <property type="evidence" value="ECO:0007669"/>
    <property type="project" value="InterPro"/>
</dbReference>
<evidence type="ECO:0000256" key="8">
    <source>
        <dbReference type="PROSITE-ProRule" id="PRU00409"/>
    </source>
</evidence>
<dbReference type="SUPFAM" id="SSF51230">
    <property type="entry name" value="Single hybrid motif"/>
    <property type="match status" value="1"/>
</dbReference>
<comment type="cofactor">
    <cofactor evidence="1">
        <name>biotin</name>
        <dbReference type="ChEBI" id="CHEBI:57586"/>
    </cofactor>
</comment>
<dbReference type="PROSITE" id="PS00867">
    <property type="entry name" value="CPSASE_2"/>
    <property type="match status" value="1"/>
</dbReference>
<dbReference type="Proteomes" id="UP001164390">
    <property type="component" value="Chromosome"/>
</dbReference>
<dbReference type="PROSITE" id="PS50968">
    <property type="entry name" value="BIOTINYL_LIPOYL"/>
    <property type="match status" value="1"/>
</dbReference>
<dbReference type="EMBL" id="CP094970">
    <property type="protein sequence ID" value="UYM07543.1"/>
    <property type="molecule type" value="Genomic_DNA"/>
</dbReference>
<dbReference type="InterPro" id="IPR005479">
    <property type="entry name" value="CPAse_ATP-bd"/>
</dbReference>
<dbReference type="AlphaFoldDB" id="A0AA46YPE8"/>
<proteinExistence type="predicted"/>
<feature type="domain" description="Lipoyl-binding" evidence="9">
    <location>
        <begin position="577"/>
        <end position="654"/>
    </location>
</feature>
<dbReference type="SUPFAM" id="SSF51246">
    <property type="entry name" value="Rudiment single hybrid motif"/>
    <property type="match status" value="1"/>
</dbReference>
<dbReference type="InterPro" id="IPR001882">
    <property type="entry name" value="Biotin_BS"/>
</dbReference>
<evidence type="ECO:0000256" key="6">
    <source>
        <dbReference type="ARBA" id="ARBA00023267"/>
    </source>
</evidence>
<dbReference type="Pfam" id="PF00364">
    <property type="entry name" value="Biotin_lipoyl"/>
    <property type="match status" value="1"/>
</dbReference>
<name>A0AA46YPE8_9ACTN</name>
<dbReference type="SUPFAM" id="SSF56059">
    <property type="entry name" value="Glutathione synthetase ATP-binding domain-like"/>
    <property type="match status" value="1"/>
</dbReference>
<sequence>MSHHSFSTVLIANRGEIAVRIVRAARAAGLRSVAIFSDADRDAQHVREADTAVRIGPAEAAQSYLSIDAVIDAALRSGAEAVHPGYGFLSERSAFARAVTEAGLVFIGPDAGVMDAMGRKDHAREIAVHAGVPVVPRFDEDGAEPDAADYPVLVKAAAGGGGKGMRVVRAPGDLPEAVAAAKREAASAFGDDTLLIEKYVERGRHIEVQVIADRHGNVLHLYERDCSTQRRHQKVLEEAPAPTIPAAVRETVTASAVALCRAVGYVGAGTVEFLVWGENAAFLEMNTRLQVEHPVTELVTGLDLVALQFSVAAGEVLPMSQADVACTGHAIEARVYAEDPYHDFLPQAGIAELVRWPSPDRARVDEALRSGQEVGTAYDPMLAKIIVHGPTREAARRNLVAALDETAVLGLTTNVGFLRRLAASDAFRDAEIHTAWLDADPGGLTTREAMPASVLPIAAWAVARVSVPREGGHPFGTADGWRLAGAPAPVPVELAYDGETVTTYVDPISGVVTTADGRSTRIGLVERALSPSGQVERVRLDVDGVTLDTTMLVHAHSITVTLRGHPWTFQRPDAFGPGAADDAGDADVPAPMPGTVLSVGVEVGSNVKQGDVLGVLEAMKMELALKAPYDGVVSLVHAEAGSQVTLGEVLFRVDAATVEAW</sequence>
<dbReference type="InterPro" id="IPR050856">
    <property type="entry name" value="Biotin_carboxylase_complex"/>
</dbReference>
<dbReference type="RefSeq" id="WP_271636519.1">
    <property type="nucleotide sequence ID" value="NZ_CP094970.1"/>
</dbReference>
<organism evidence="12 13">
    <name type="scientific">Solicola gregarius</name>
    <dbReference type="NCBI Taxonomy" id="2908642"/>
    <lineage>
        <taxon>Bacteria</taxon>
        <taxon>Bacillati</taxon>
        <taxon>Actinomycetota</taxon>
        <taxon>Actinomycetes</taxon>
        <taxon>Propionibacteriales</taxon>
        <taxon>Nocardioidaceae</taxon>
        <taxon>Solicola</taxon>
    </lineage>
</organism>
<evidence type="ECO:0000256" key="5">
    <source>
        <dbReference type="ARBA" id="ARBA00022840"/>
    </source>
</evidence>
<dbReference type="PANTHER" id="PTHR18866">
    <property type="entry name" value="CARBOXYLASE:PYRUVATE/ACETYL-COA/PROPIONYL-COA CARBOXYLASE"/>
    <property type="match status" value="1"/>
</dbReference>
<evidence type="ECO:0000313" key="13">
    <source>
        <dbReference type="Proteomes" id="UP001164390"/>
    </source>
</evidence>
<dbReference type="FunFam" id="3.40.50.20:FF:000010">
    <property type="entry name" value="Propionyl-CoA carboxylase subunit alpha"/>
    <property type="match status" value="1"/>
</dbReference>
<dbReference type="InterPro" id="IPR048429">
    <property type="entry name" value="MCC_alpha_BT"/>
</dbReference>
<dbReference type="InterPro" id="IPR011054">
    <property type="entry name" value="Rudment_hybrid_motif"/>
</dbReference>
<feature type="domain" description="ATP-grasp" evidence="10">
    <location>
        <begin position="124"/>
        <end position="313"/>
    </location>
</feature>
<keyword evidence="4 8" id="KW-0547">Nucleotide-binding</keyword>
<keyword evidence="13" id="KW-1185">Reference proteome</keyword>
<evidence type="ECO:0000256" key="4">
    <source>
        <dbReference type="ARBA" id="ARBA00022741"/>
    </source>
</evidence>
<evidence type="ECO:0000256" key="7">
    <source>
        <dbReference type="ARBA" id="ARBA00048501"/>
    </source>
</evidence>
<protein>
    <recommendedName>
        <fullName evidence="2">biotin carboxylase</fullName>
        <ecNumber evidence="2">6.3.4.14</ecNumber>
    </recommendedName>
</protein>
<dbReference type="CDD" id="cd06850">
    <property type="entry name" value="biotinyl_domain"/>
    <property type="match status" value="1"/>
</dbReference>
<keyword evidence="5 8" id="KW-0067">ATP-binding</keyword>
<reference evidence="12" key="1">
    <citation type="submission" date="2022-01" db="EMBL/GenBank/DDBJ databases">
        <title>Nocardioidaceae gen. sp. A5X3R13.</title>
        <authorList>
            <person name="Lopez Marin M.A."/>
            <person name="Uhlik O."/>
        </authorList>
    </citation>
    <scope>NUCLEOTIDE SEQUENCE</scope>
    <source>
        <strain evidence="12">A5X3R13</strain>
    </source>
</reference>
<dbReference type="KEGG" id="sgrg:L0C25_10870"/>
<dbReference type="PROSITE" id="PS50975">
    <property type="entry name" value="ATP_GRASP"/>
    <property type="match status" value="1"/>
</dbReference>
<dbReference type="InterPro" id="IPR000089">
    <property type="entry name" value="Biotin_lipoyl"/>
</dbReference>
<gene>
    <name evidence="12" type="ORF">L0C25_10870</name>
</gene>
<accession>A0AA46YPE8</accession>
<dbReference type="EC" id="6.3.4.14" evidence="2"/>
<evidence type="ECO:0000259" key="11">
    <source>
        <dbReference type="PROSITE" id="PS50979"/>
    </source>
</evidence>
<comment type="catalytic activity">
    <reaction evidence="7">
        <text>N(6)-biotinyl-L-lysyl-[protein] + hydrogencarbonate + ATP = N(6)-carboxybiotinyl-L-lysyl-[protein] + ADP + phosphate + H(+)</text>
        <dbReference type="Rhea" id="RHEA:13501"/>
        <dbReference type="Rhea" id="RHEA-COMP:10505"/>
        <dbReference type="Rhea" id="RHEA-COMP:10506"/>
        <dbReference type="ChEBI" id="CHEBI:15378"/>
        <dbReference type="ChEBI" id="CHEBI:17544"/>
        <dbReference type="ChEBI" id="CHEBI:30616"/>
        <dbReference type="ChEBI" id="CHEBI:43474"/>
        <dbReference type="ChEBI" id="CHEBI:83144"/>
        <dbReference type="ChEBI" id="CHEBI:83145"/>
        <dbReference type="ChEBI" id="CHEBI:456216"/>
        <dbReference type="EC" id="6.3.4.14"/>
    </reaction>
    <physiologicalReaction direction="left-to-right" evidence="7">
        <dbReference type="Rhea" id="RHEA:13502"/>
    </physiologicalReaction>
</comment>
<evidence type="ECO:0000256" key="3">
    <source>
        <dbReference type="ARBA" id="ARBA00022598"/>
    </source>
</evidence>
<evidence type="ECO:0000259" key="10">
    <source>
        <dbReference type="PROSITE" id="PS50975"/>
    </source>
</evidence>
<dbReference type="Pfam" id="PF21139">
    <property type="entry name" value="BT_MCC_alpha"/>
    <property type="match status" value="1"/>
</dbReference>
<dbReference type="InterPro" id="IPR011764">
    <property type="entry name" value="Biotin_carboxylation_dom"/>
</dbReference>
<dbReference type="Pfam" id="PF02786">
    <property type="entry name" value="CPSase_L_D2"/>
    <property type="match status" value="1"/>
</dbReference>
<dbReference type="GO" id="GO:0004075">
    <property type="term" value="F:biotin carboxylase activity"/>
    <property type="evidence" value="ECO:0007669"/>
    <property type="project" value="UniProtKB-EC"/>
</dbReference>
<dbReference type="PROSITE" id="PS00188">
    <property type="entry name" value="BIOTIN"/>
    <property type="match status" value="1"/>
</dbReference>
<dbReference type="PANTHER" id="PTHR18866:SF33">
    <property type="entry name" value="METHYLCROTONOYL-COA CARBOXYLASE SUBUNIT ALPHA, MITOCHONDRIAL-RELATED"/>
    <property type="match status" value="1"/>
</dbReference>
<evidence type="ECO:0000256" key="2">
    <source>
        <dbReference type="ARBA" id="ARBA00013263"/>
    </source>
</evidence>
<evidence type="ECO:0000256" key="1">
    <source>
        <dbReference type="ARBA" id="ARBA00001953"/>
    </source>
</evidence>
<dbReference type="InterPro" id="IPR011053">
    <property type="entry name" value="Single_hybrid_motif"/>
</dbReference>
<evidence type="ECO:0000259" key="9">
    <source>
        <dbReference type="PROSITE" id="PS50968"/>
    </source>
</evidence>
<dbReference type="InterPro" id="IPR005481">
    <property type="entry name" value="BC-like_N"/>
</dbReference>
<dbReference type="Gene3D" id="2.40.50.100">
    <property type="match status" value="1"/>
</dbReference>
<dbReference type="SUPFAM" id="SSF52440">
    <property type="entry name" value="PreATP-grasp domain"/>
    <property type="match status" value="1"/>
</dbReference>
<dbReference type="InterPro" id="IPR016185">
    <property type="entry name" value="PreATP-grasp_dom_sf"/>
</dbReference>
<keyword evidence="6" id="KW-0092">Biotin</keyword>